<protein>
    <submittedName>
        <fullName evidence="2">Uncharacterized protein</fullName>
    </submittedName>
</protein>
<dbReference type="Proteomes" id="UP000277498">
    <property type="component" value="Unassembled WGS sequence"/>
</dbReference>
<reference evidence="2 3" key="1">
    <citation type="submission" date="2018-11" db="EMBL/GenBank/DDBJ databases">
        <authorList>
            <person name="Criscuolo A."/>
        </authorList>
    </citation>
    <scope>NUCLEOTIDE SEQUENCE [LARGE SCALE GENOMIC DNA]</scope>
    <source>
        <strain evidence="2">ACIP111625</strain>
    </source>
</reference>
<proteinExistence type="predicted"/>
<evidence type="ECO:0000313" key="3">
    <source>
        <dbReference type="Proteomes" id="UP000277498"/>
    </source>
</evidence>
<feature type="region of interest" description="Disordered" evidence="1">
    <location>
        <begin position="262"/>
        <end position="287"/>
    </location>
</feature>
<dbReference type="EMBL" id="UXAW01000093">
    <property type="protein sequence ID" value="VDC32641.1"/>
    <property type="molecule type" value="Genomic_DNA"/>
</dbReference>
<feature type="compositionally biased region" description="Basic and acidic residues" evidence="1">
    <location>
        <begin position="1"/>
        <end position="10"/>
    </location>
</feature>
<accession>A0A3P5XCR6</accession>
<keyword evidence="3" id="KW-1185">Reference proteome</keyword>
<sequence length="313" mass="33069">MAEKRLDHPEIGAARQQMGGEGMAQHMRRDAGGRQAGLQRQRLDQHEEGLAGHVVARSAGRKQMSGLWPALGLEFRRLVVQTTEPGFDRRAGGGRERHHPLFAALAAHEDHRRIAAHRRLRQRDQFRDPHPCGVEQFDQRGVAGAFGGAAAMGAGGVDQSRHLVYAQGLRQLLRLAGAADAQGGIVRAPALGEGETVKLADRRQPPGAGGFRQALGLAEHEPCFDLAAPETGKVVALRRRPTGEILQVAAVAETGVLGGARLGGDRVEEGGDPAISRGGGHRPSRAVLGSSVPARCAARRSPASPCAEATGRG</sequence>
<dbReference type="AlphaFoldDB" id="A0A3P5XCR6"/>
<evidence type="ECO:0000313" key="2">
    <source>
        <dbReference type="EMBL" id="VDC32641.1"/>
    </source>
</evidence>
<name>A0A3P5XCR6_9RHOB</name>
<organism evidence="2 3">
    <name type="scientific">Pseudogemmobacter humi</name>
    <dbReference type="NCBI Taxonomy" id="2483812"/>
    <lineage>
        <taxon>Bacteria</taxon>
        <taxon>Pseudomonadati</taxon>
        <taxon>Pseudomonadota</taxon>
        <taxon>Alphaproteobacteria</taxon>
        <taxon>Rhodobacterales</taxon>
        <taxon>Paracoccaceae</taxon>
        <taxon>Pseudogemmobacter</taxon>
    </lineage>
</organism>
<gene>
    <name evidence="2" type="ORF">XINFAN_03400</name>
</gene>
<evidence type="ECO:0000256" key="1">
    <source>
        <dbReference type="SAM" id="MobiDB-lite"/>
    </source>
</evidence>
<feature type="region of interest" description="Disordered" evidence="1">
    <location>
        <begin position="1"/>
        <end position="42"/>
    </location>
</feature>